<reference evidence="4 5" key="1">
    <citation type="submission" date="2023-09" db="EMBL/GenBank/DDBJ databases">
        <title>Genomes of two closely related lineages of the louse Polyplax serrata with different host specificities.</title>
        <authorList>
            <person name="Martinu J."/>
            <person name="Tarabai H."/>
            <person name="Stefka J."/>
            <person name="Hypsa V."/>
        </authorList>
    </citation>
    <scope>NUCLEOTIDE SEQUENCE [LARGE SCALE GENOMIC DNA]</scope>
    <source>
        <strain evidence="4">98ZLc_SE</strain>
    </source>
</reference>
<sequence>MNSFNVSLTELLANYKNWVCRNPQTVSEVESTIKWLSYFIAGKINKSVVLTELVYSTSNLLVLFNDIILDSSQNRQHVGGEHIKVWLTVVEYSEVFMEISAKSLWGLYQCLSCEKGKWVIIICIQLLKCVGRLTLLLHYKTRIISSPAIMPHKRTLEGADIECRNRDGPPKINNIAFSLKRSGRIVRKIESAPTIHNRVWKPPSFATFTIKVEEKPEKRIVQQHLIGEILYTLKPLLTLGTSMKYGQSTWKPWIFSGATDLLSLYLLHSRPMNYENKRPFTSAERLEISRRRFALLLYLMRSPFYERHSKDKINAFLNSLGRNIPLAKLICKPILQYLPHWQETYFYLWST</sequence>
<dbReference type="InterPro" id="IPR013919">
    <property type="entry name" value="Pex16"/>
</dbReference>
<keyword evidence="3" id="KW-0576">Peroxisome</keyword>
<comment type="similarity">
    <text evidence="1 3">Belongs to the peroxin-16 family.</text>
</comment>
<dbReference type="EMBL" id="JAWJWF010000002">
    <property type="protein sequence ID" value="KAK6637149.1"/>
    <property type="molecule type" value="Genomic_DNA"/>
</dbReference>
<dbReference type="Proteomes" id="UP001359485">
    <property type="component" value="Unassembled WGS sequence"/>
</dbReference>
<dbReference type="PANTHER" id="PTHR13299">
    <property type="entry name" value="PEROXISOMAL MEMBRANE PROTEIN PEX16"/>
    <property type="match status" value="1"/>
</dbReference>
<dbReference type="Pfam" id="PF08610">
    <property type="entry name" value="Pex16"/>
    <property type="match status" value="1"/>
</dbReference>
<evidence type="ECO:0000313" key="5">
    <source>
        <dbReference type="Proteomes" id="UP001359485"/>
    </source>
</evidence>
<accession>A0ABR1B7V8</accession>
<organism evidence="4 5">
    <name type="scientific">Polyplax serrata</name>
    <name type="common">Common mouse louse</name>
    <dbReference type="NCBI Taxonomy" id="468196"/>
    <lineage>
        <taxon>Eukaryota</taxon>
        <taxon>Metazoa</taxon>
        <taxon>Ecdysozoa</taxon>
        <taxon>Arthropoda</taxon>
        <taxon>Hexapoda</taxon>
        <taxon>Insecta</taxon>
        <taxon>Pterygota</taxon>
        <taxon>Neoptera</taxon>
        <taxon>Paraneoptera</taxon>
        <taxon>Psocodea</taxon>
        <taxon>Troctomorpha</taxon>
        <taxon>Phthiraptera</taxon>
        <taxon>Anoplura</taxon>
        <taxon>Polyplacidae</taxon>
        <taxon>Polyplax</taxon>
    </lineage>
</organism>
<comment type="caution">
    <text evidence="4">The sequence shown here is derived from an EMBL/GenBank/DDBJ whole genome shotgun (WGS) entry which is preliminary data.</text>
</comment>
<keyword evidence="5" id="KW-1185">Reference proteome</keyword>
<gene>
    <name evidence="4" type="ORF">RUM44_007563</name>
</gene>
<comment type="subcellular location">
    <subcellularLocation>
        <location evidence="3">Peroxisome membrane</location>
    </subcellularLocation>
</comment>
<evidence type="ECO:0000313" key="4">
    <source>
        <dbReference type="EMBL" id="KAK6637149.1"/>
    </source>
</evidence>
<evidence type="ECO:0000256" key="3">
    <source>
        <dbReference type="RuleBase" id="RU365003"/>
    </source>
</evidence>
<keyword evidence="3" id="KW-0962">Peroxisome biogenesis</keyword>
<protein>
    <recommendedName>
        <fullName evidence="2 3">Peroxisomal membrane protein PEX16</fullName>
    </recommendedName>
</protein>
<evidence type="ECO:0000256" key="1">
    <source>
        <dbReference type="ARBA" id="ARBA00009505"/>
    </source>
</evidence>
<dbReference type="PANTHER" id="PTHR13299:SF0">
    <property type="entry name" value="PEROXISOMAL MEMBRANE PROTEIN PEX16"/>
    <property type="match status" value="1"/>
</dbReference>
<proteinExistence type="inferred from homology"/>
<evidence type="ECO:0000256" key="2">
    <source>
        <dbReference type="ARBA" id="ARBA00018577"/>
    </source>
</evidence>
<name>A0ABR1B7V8_POLSC</name>